<dbReference type="EMBL" id="FOBF01000034">
    <property type="protein sequence ID" value="SEN72808.1"/>
    <property type="molecule type" value="Genomic_DNA"/>
</dbReference>
<dbReference type="SUPFAM" id="SSF53187">
    <property type="entry name" value="Zn-dependent exopeptidases"/>
    <property type="match status" value="1"/>
</dbReference>
<evidence type="ECO:0000256" key="1">
    <source>
        <dbReference type="PIRSR" id="PIRSR005962-1"/>
    </source>
</evidence>
<name>A0A1H8IYP3_9ACTN</name>
<dbReference type="GO" id="GO:0046872">
    <property type="term" value="F:metal ion binding"/>
    <property type="evidence" value="ECO:0007669"/>
    <property type="project" value="UniProtKB-KW"/>
</dbReference>
<keyword evidence="1" id="KW-0479">Metal-binding</keyword>
<keyword evidence="3" id="KW-0378">Hydrolase</keyword>
<evidence type="ECO:0000259" key="2">
    <source>
        <dbReference type="Pfam" id="PF07687"/>
    </source>
</evidence>
<dbReference type="Gene3D" id="3.30.70.360">
    <property type="match status" value="1"/>
</dbReference>
<organism evidence="3 4">
    <name type="scientific">Nonomuraea pusilla</name>
    <dbReference type="NCBI Taxonomy" id="46177"/>
    <lineage>
        <taxon>Bacteria</taxon>
        <taxon>Bacillati</taxon>
        <taxon>Actinomycetota</taxon>
        <taxon>Actinomycetes</taxon>
        <taxon>Streptosporangiales</taxon>
        <taxon>Streptosporangiaceae</taxon>
        <taxon>Nonomuraea</taxon>
    </lineage>
</organism>
<dbReference type="CDD" id="cd03886">
    <property type="entry name" value="M20_Acy1"/>
    <property type="match status" value="1"/>
</dbReference>
<proteinExistence type="predicted"/>
<keyword evidence="4" id="KW-1185">Reference proteome</keyword>
<dbReference type="Proteomes" id="UP000198953">
    <property type="component" value="Unassembled WGS sequence"/>
</dbReference>
<comment type="cofactor">
    <cofactor evidence="1">
        <name>Mn(2+)</name>
        <dbReference type="ChEBI" id="CHEBI:29035"/>
    </cofactor>
    <text evidence="1">The Mn(2+) ion enhances activity.</text>
</comment>
<reference evidence="3 4" key="1">
    <citation type="submission" date="2016-10" db="EMBL/GenBank/DDBJ databases">
        <authorList>
            <person name="de Groot N.N."/>
        </authorList>
    </citation>
    <scope>NUCLEOTIDE SEQUENCE [LARGE SCALE GENOMIC DNA]</scope>
    <source>
        <strain evidence="3 4">DSM 43357</strain>
    </source>
</reference>
<accession>A0A1H8IYP3</accession>
<dbReference type="Pfam" id="PF01546">
    <property type="entry name" value="Peptidase_M20"/>
    <property type="match status" value="1"/>
</dbReference>
<dbReference type="InterPro" id="IPR036264">
    <property type="entry name" value="Bact_exopeptidase_dim_dom"/>
</dbReference>
<dbReference type="InterPro" id="IPR011650">
    <property type="entry name" value="Peptidase_M20_dimer"/>
</dbReference>
<dbReference type="GO" id="GO:0016787">
    <property type="term" value="F:hydrolase activity"/>
    <property type="evidence" value="ECO:0007669"/>
    <property type="project" value="UniProtKB-KW"/>
</dbReference>
<dbReference type="InterPro" id="IPR002933">
    <property type="entry name" value="Peptidase_M20"/>
</dbReference>
<feature type="binding site" evidence="1">
    <location>
        <position position="113"/>
    </location>
    <ligand>
        <name>Mn(2+)</name>
        <dbReference type="ChEBI" id="CHEBI:29035"/>
        <label>2</label>
    </ligand>
</feature>
<sequence length="394" mass="41244">MRNLLPSEALNAEILAEVARHTERTIEMRRHLHAHPELGFEEHATSAYVADRCSALGLDVRRGVGGTGVIADLDSGRPGRSVLVRADMDALPIPEVDDGRPYRSTVPGVMHACGHDGHTAIALSVAHVLHALGDHWSGRVRMCFQPAEELDDGARRMIRDGAMEGIDRAVGLHLASHMPTGRLGVGTGLLLASLDTFHITITGTGGHAGSPDGAVDPVPITAEVILALRDLGKRARADGSVVTVAQVNGGAAPNIIPADVTLAGTIRTLDPGRRVALRETVEQTARDVAALHGATSTFSRGAGCPSLTNDPAVTSLVRDAFTGAFGPDRVLDVEPATGSDDMALYLDEVPGCYYAVGAGTPDAVPHHHPAFDIDERSLAVGVESLTRAVLALLA</sequence>
<gene>
    <name evidence="3" type="ORF">SAMN05660976_08172</name>
</gene>
<dbReference type="AlphaFoldDB" id="A0A1H8IYP3"/>
<dbReference type="PANTHER" id="PTHR11014">
    <property type="entry name" value="PEPTIDASE M20 FAMILY MEMBER"/>
    <property type="match status" value="1"/>
</dbReference>
<dbReference type="OrthoDB" id="9777385at2"/>
<dbReference type="PANTHER" id="PTHR11014:SF63">
    <property type="entry name" value="METALLOPEPTIDASE, PUTATIVE (AFU_ORTHOLOGUE AFUA_6G09600)-RELATED"/>
    <property type="match status" value="1"/>
</dbReference>
<evidence type="ECO:0000313" key="4">
    <source>
        <dbReference type="Proteomes" id="UP000198953"/>
    </source>
</evidence>
<evidence type="ECO:0000313" key="3">
    <source>
        <dbReference type="EMBL" id="SEN72808.1"/>
    </source>
</evidence>
<dbReference type="RefSeq" id="WP_091105753.1">
    <property type="nucleotide sequence ID" value="NZ_FOBF01000034.1"/>
</dbReference>
<dbReference type="Pfam" id="PF07687">
    <property type="entry name" value="M20_dimer"/>
    <property type="match status" value="1"/>
</dbReference>
<keyword evidence="1" id="KW-0464">Manganese</keyword>
<protein>
    <submittedName>
        <fullName evidence="3">Amidohydrolase</fullName>
    </submittedName>
</protein>
<feature type="binding site" evidence="1">
    <location>
        <position position="173"/>
    </location>
    <ligand>
        <name>Mn(2+)</name>
        <dbReference type="ChEBI" id="CHEBI:29035"/>
        <label>1</label>
    </ligand>
</feature>
<dbReference type="Gene3D" id="3.40.630.10">
    <property type="entry name" value="Zn peptidases"/>
    <property type="match status" value="1"/>
</dbReference>
<feature type="binding site" evidence="1">
    <location>
        <position position="367"/>
    </location>
    <ligand>
        <name>Mn(2+)</name>
        <dbReference type="ChEBI" id="CHEBI:29035"/>
        <label>2</label>
    </ligand>
</feature>
<dbReference type="InterPro" id="IPR017439">
    <property type="entry name" value="Amidohydrolase"/>
</dbReference>
<dbReference type="STRING" id="46177.SAMN05660976_08172"/>
<dbReference type="NCBIfam" id="TIGR01891">
    <property type="entry name" value="amidohydrolases"/>
    <property type="match status" value="1"/>
</dbReference>
<dbReference type="SUPFAM" id="SSF55031">
    <property type="entry name" value="Bacterial exopeptidase dimerisation domain"/>
    <property type="match status" value="1"/>
</dbReference>
<feature type="domain" description="Peptidase M20 dimerisation" evidence="2">
    <location>
        <begin position="195"/>
        <end position="289"/>
    </location>
</feature>
<feature type="binding site" evidence="1">
    <location>
        <position position="149"/>
    </location>
    <ligand>
        <name>Mn(2+)</name>
        <dbReference type="ChEBI" id="CHEBI:29035"/>
        <label>2</label>
    </ligand>
</feature>
<feature type="binding site" evidence="1">
    <location>
        <position position="115"/>
    </location>
    <ligand>
        <name>Mn(2+)</name>
        <dbReference type="ChEBI" id="CHEBI:29035"/>
        <label>2</label>
    </ligand>
</feature>
<dbReference type="PIRSF" id="PIRSF005962">
    <property type="entry name" value="Pept_M20D_amidohydro"/>
    <property type="match status" value="1"/>
</dbReference>